<dbReference type="STRING" id="667725.A0A0L0FXK3"/>
<dbReference type="InterPro" id="IPR011004">
    <property type="entry name" value="Trimer_LpxA-like_sf"/>
</dbReference>
<dbReference type="SUPFAM" id="SSF51161">
    <property type="entry name" value="Trimeric LpxA-like enzymes"/>
    <property type="match status" value="1"/>
</dbReference>
<accession>A0A0L0FXK3</accession>
<keyword evidence="1" id="KW-0808">Transferase</keyword>
<dbReference type="Gene3D" id="2.160.10.10">
    <property type="entry name" value="Hexapeptide repeat proteins"/>
    <property type="match status" value="1"/>
</dbReference>
<evidence type="ECO:0000313" key="3">
    <source>
        <dbReference type="Proteomes" id="UP000054560"/>
    </source>
</evidence>
<dbReference type="InterPro" id="IPR001451">
    <property type="entry name" value="Hexapep"/>
</dbReference>
<dbReference type="PROSITE" id="PS00101">
    <property type="entry name" value="HEXAPEP_TRANSFERASES"/>
    <property type="match status" value="1"/>
</dbReference>
<reference evidence="2 3" key="1">
    <citation type="submission" date="2011-02" db="EMBL/GenBank/DDBJ databases">
        <title>The Genome Sequence of Sphaeroforma arctica JP610.</title>
        <authorList>
            <consortium name="The Broad Institute Genome Sequencing Platform"/>
            <person name="Russ C."/>
            <person name="Cuomo C."/>
            <person name="Young S.K."/>
            <person name="Zeng Q."/>
            <person name="Gargeya S."/>
            <person name="Alvarado L."/>
            <person name="Berlin A."/>
            <person name="Chapman S.B."/>
            <person name="Chen Z."/>
            <person name="Freedman E."/>
            <person name="Gellesch M."/>
            <person name="Goldberg J."/>
            <person name="Griggs A."/>
            <person name="Gujja S."/>
            <person name="Heilman E."/>
            <person name="Heiman D."/>
            <person name="Howarth C."/>
            <person name="Mehta T."/>
            <person name="Neiman D."/>
            <person name="Pearson M."/>
            <person name="Roberts A."/>
            <person name="Saif S."/>
            <person name="Shea T."/>
            <person name="Shenoy N."/>
            <person name="Sisk P."/>
            <person name="Stolte C."/>
            <person name="Sykes S."/>
            <person name="White J."/>
            <person name="Yandava C."/>
            <person name="Burger G."/>
            <person name="Gray M.W."/>
            <person name="Holland P.W.H."/>
            <person name="King N."/>
            <person name="Lang F.B.F."/>
            <person name="Roger A.J."/>
            <person name="Ruiz-Trillo I."/>
            <person name="Haas B."/>
            <person name="Nusbaum C."/>
            <person name="Birren B."/>
        </authorList>
    </citation>
    <scope>NUCLEOTIDE SEQUENCE [LARGE SCALE GENOMIC DNA]</scope>
    <source>
        <strain evidence="2 3">JP610</strain>
    </source>
</reference>
<dbReference type="Pfam" id="PF00132">
    <property type="entry name" value="Hexapep"/>
    <property type="match status" value="1"/>
</dbReference>
<sequence>MSLFGYLRTRPAMGVLMRPSVVRGMCMRTYTTSEPSEATPAPTASSDKVCVYLNEKPQIHESCFIADNATVLGRVRMGQNSSVFYNCTLRADINHITIGNESNIQDNTVIHVSSTSGVTIGNGVTVGHSALIHACTVEDNVLVGMGSIIMDGATIGRDSIVAAGALVPMDVTYPERSLIIGRPAKVDRQLEEEEVENLRAQSAKYIKVMTEHKNFNKM</sequence>
<dbReference type="GO" id="GO:0016740">
    <property type="term" value="F:transferase activity"/>
    <property type="evidence" value="ECO:0007669"/>
    <property type="project" value="UniProtKB-KW"/>
</dbReference>
<dbReference type="InterPro" id="IPR047324">
    <property type="entry name" value="LbH_gamma_CA-like"/>
</dbReference>
<dbReference type="InterPro" id="IPR050484">
    <property type="entry name" value="Transf_Hexapept/Carb_Anhydrase"/>
</dbReference>
<dbReference type="InterPro" id="IPR018357">
    <property type="entry name" value="Hexapep_transf_CS"/>
</dbReference>
<dbReference type="OrthoDB" id="25818at2759"/>
<dbReference type="GeneID" id="25907463"/>
<evidence type="ECO:0000313" key="2">
    <source>
        <dbReference type="EMBL" id="KNC80683.1"/>
    </source>
</evidence>
<keyword evidence="3" id="KW-1185">Reference proteome</keyword>
<dbReference type="CDD" id="cd04645">
    <property type="entry name" value="LbH_gamma_CA_like"/>
    <property type="match status" value="1"/>
</dbReference>
<gene>
    <name evidence="2" type="ORF">SARC_06959</name>
</gene>
<dbReference type="Proteomes" id="UP000054560">
    <property type="component" value="Unassembled WGS sequence"/>
</dbReference>
<organism evidence="2 3">
    <name type="scientific">Sphaeroforma arctica JP610</name>
    <dbReference type="NCBI Taxonomy" id="667725"/>
    <lineage>
        <taxon>Eukaryota</taxon>
        <taxon>Ichthyosporea</taxon>
        <taxon>Ichthyophonida</taxon>
        <taxon>Sphaeroforma</taxon>
    </lineage>
</organism>
<dbReference type="PANTHER" id="PTHR13061">
    <property type="entry name" value="DYNACTIN SUBUNIT P25"/>
    <property type="match status" value="1"/>
</dbReference>
<dbReference type="eggNOG" id="ENOG502QTES">
    <property type="taxonomic scope" value="Eukaryota"/>
</dbReference>
<evidence type="ECO:0000256" key="1">
    <source>
        <dbReference type="ARBA" id="ARBA00022679"/>
    </source>
</evidence>
<dbReference type="EMBL" id="KQ242119">
    <property type="protein sequence ID" value="KNC80683.1"/>
    <property type="molecule type" value="Genomic_DNA"/>
</dbReference>
<dbReference type="RefSeq" id="XP_014154585.1">
    <property type="nucleotide sequence ID" value="XM_014299110.1"/>
</dbReference>
<name>A0A0L0FXK3_9EUKA</name>
<dbReference type="AlphaFoldDB" id="A0A0L0FXK3"/>
<proteinExistence type="predicted"/>
<protein>
    <submittedName>
        <fullName evidence="2">Uncharacterized protein</fullName>
    </submittedName>
</protein>
<dbReference type="PANTHER" id="PTHR13061:SF29">
    <property type="entry name" value="GAMMA CARBONIC ANHYDRASE-LIKE 1, MITOCHONDRIAL-RELATED"/>
    <property type="match status" value="1"/>
</dbReference>